<dbReference type="Pfam" id="PF01464">
    <property type="entry name" value="SLT"/>
    <property type="match status" value="1"/>
</dbReference>
<keyword evidence="12" id="KW-0732">Signal</keyword>
<dbReference type="PANTHER" id="PTHR31698">
    <property type="entry name" value="LYSOZYME G FAMILY MEMBER"/>
    <property type="match status" value="1"/>
</dbReference>
<keyword evidence="8" id="KW-1015">Disulfide bond</keyword>
<comment type="similarity">
    <text evidence="2 10">Belongs to the glycosyl hydrolase 23 family.</text>
</comment>
<feature type="chain" id="PRO_5034075129" description="Lysozyme g" evidence="12">
    <location>
        <begin position="19"/>
        <end position="212"/>
    </location>
</feature>
<dbReference type="EC" id="3.2.1.17" evidence="3 10"/>
<dbReference type="AlphaFoldDB" id="A0A8C0G143"/>
<feature type="active site" evidence="11">
    <location>
        <position position="109"/>
    </location>
</feature>
<dbReference type="GO" id="GO:0031640">
    <property type="term" value="P:killing of cells of another organism"/>
    <property type="evidence" value="ECO:0007669"/>
    <property type="project" value="UniProtKB-KW"/>
</dbReference>
<dbReference type="GO" id="GO:0050830">
    <property type="term" value="P:defense response to Gram-positive bacterium"/>
    <property type="evidence" value="ECO:0007669"/>
    <property type="project" value="TreeGrafter"/>
</dbReference>
<dbReference type="InterPro" id="IPR002152">
    <property type="entry name" value="Glyco_hydro_23"/>
</dbReference>
<evidence type="ECO:0000259" key="13">
    <source>
        <dbReference type="Pfam" id="PF01464"/>
    </source>
</evidence>
<organism evidence="14 15">
    <name type="scientific">Chelonoidis abingdonii</name>
    <name type="common">Abingdon island giant tortoise</name>
    <name type="synonym">Testudo abingdonii</name>
    <dbReference type="NCBI Taxonomy" id="106734"/>
    <lineage>
        <taxon>Eukaryota</taxon>
        <taxon>Metazoa</taxon>
        <taxon>Chordata</taxon>
        <taxon>Craniata</taxon>
        <taxon>Vertebrata</taxon>
        <taxon>Euteleostomi</taxon>
        <taxon>Archelosauria</taxon>
        <taxon>Testudinata</taxon>
        <taxon>Testudines</taxon>
        <taxon>Cryptodira</taxon>
        <taxon>Durocryptodira</taxon>
        <taxon>Testudinoidea</taxon>
        <taxon>Testudinidae</taxon>
        <taxon>Chelonoidis</taxon>
    </lineage>
</organism>
<keyword evidence="6" id="KW-0081">Bacteriolytic enzyme</keyword>
<evidence type="ECO:0000256" key="3">
    <source>
        <dbReference type="ARBA" id="ARBA00012732"/>
    </source>
</evidence>
<evidence type="ECO:0000256" key="7">
    <source>
        <dbReference type="ARBA" id="ARBA00022801"/>
    </source>
</evidence>
<evidence type="ECO:0000256" key="6">
    <source>
        <dbReference type="ARBA" id="ARBA00022638"/>
    </source>
</evidence>
<dbReference type="SUPFAM" id="SSF53955">
    <property type="entry name" value="Lysozyme-like"/>
    <property type="match status" value="1"/>
</dbReference>
<dbReference type="OMA" id="NANCIEP"/>
<dbReference type="FunFam" id="1.10.530.10:FF:000026">
    <property type="entry name" value="Lysozyme g"/>
    <property type="match status" value="1"/>
</dbReference>
<dbReference type="InterPro" id="IPR023346">
    <property type="entry name" value="Lysozyme-like_dom_sf"/>
</dbReference>
<dbReference type="PANTHER" id="PTHR31698:SF8">
    <property type="entry name" value="LYSOZYME G-RELATED"/>
    <property type="match status" value="1"/>
</dbReference>
<evidence type="ECO:0000256" key="5">
    <source>
        <dbReference type="ARBA" id="ARBA00022529"/>
    </source>
</evidence>
<evidence type="ECO:0000313" key="14">
    <source>
        <dbReference type="Ensembl" id="ENSCABP00000002209.1"/>
    </source>
</evidence>
<dbReference type="InterPro" id="IPR008258">
    <property type="entry name" value="Transglycosylase_SLT_dom_1"/>
</dbReference>
<dbReference type="GO" id="GO:0003796">
    <property type="term" value="F:lysozyme activity"/>
    <property type="evidence" value="ECO:0007669"/>
    <property type="project" value="UniProtKB-UniRule"/>
</dbReference>
<dbReference type="CDD" id="cd01021">
    <property type="entry name" value="GEWL"/>
    <property type="match status" value="1"/>
</dbReference>
<dbReference type="GO" id="GO:0009253">
    <property type="term" value="P:peptidoglycan catabolic process"/>
    <property type="evidence" value="ECO:0007669"/>
    <property type="project" value="InterPro"/>
</dbReference>
<accession>A0A8C0G143</accession>
<sequence length="212" mass="23417">CLRRTAPMLLTLMILGLAALFGDQTGCFGNINKVDTTGASCKTARQEGLDYCGGPASEKIAERDLNNMNKYKAIIKSAGKKKCVDPAVIAGIISRESHAGTLLKAGWGDNGNAFGLMQKQHFKIRFFRYIVGRWNGEDHLLDATQILIDMIKGIQKKFPRWTKEQQLKGGISAYNGGLGNVRSYENMDRGTPGDDYANDVVARAKFYKRKGY</sequence>
<evidence type="ECO:0000256" key="2">
    <source>
        <dbReference type="ARBA" id="ARBA00008902"/>
    </source>
</evidence>
<dbReference type="Gene3D" id="1.10.530.10">
    <property type="match status" value="1"/>
</dbReference>
<keyword evidence="5" id="KW-0929">Antimicrobial</keyword>
<keyword evidence="7 10" id="KW-0378">Hydrolase</keyword>
<reference evidence="14" key="2">
    <citation type="submission" date="2025-09" db="UniProtKB">
        <authorList>
            <consortium name="Ensembl"/>
        </authorList>
    </citation>
    <scope>IDENTIFICATION</scope>
</reference>
<dbReference type="Ensembl" id="ENSCABT00000002386.1">
    <property type="protein sequence ID" value="ENSCABP00000002209.1"/>
    <property type="gene ID" value="ENSCABG00000001730.1"/>
</dbReference>
<name>A0A8C0G143_CHEAB</name>
<evidence type="ECO:0000313" key="15">
    <source>
        <dbReference type="Proteomes" id="UP000694404"/>
    </source>
</evidence>
<feature type="signal peptide" evidence="12">
    <location>
        <begin position="1"/>
        <end position="18"/>
    </location>
</feature>
<evidence type="ECO:0000256" key="9">
    <source>
        <dbReference type="ARBA" id="ARBA00023295"/>
    </source>
</evidence>
<feature type="active site" evidence="11">
    <location>
        <position position="96"/>
    </location>
</feature>
<evidence type="ECO:0000256" key="4">
    <source>
        <dbReference type="ARBA" id="ARBA00016485"/>
    </source>
</evidence>
<dbReference type="GeneTree" id="ENSGT00390000017614"/>
<reference evidence="14" key="1">
    <citation type="submission" date="2025-08" db="UniProtKB">
        <authorList>
            <consortium name="Ensembl"/>
        </authorList>
    </citation>
    <scope>IDENTIFICATION</scope>
</reference>
<evidence type="ECO:0000256" key="12">
    <source>
        <dbReference type="SAM" id="SignalP"/>
    </source>
</evidence>
<evidence type="ECO:0000256" key="11">
    <source>
        <dbReference type="PIRSR" id="PIRSR001065-1"/>
    </source>
</evidence>
<keyword evidence="15" id="KW-1185">Reference proteome</keyword>
<feature type="domain" description="Transglycosylase SLT" evidence="13">
    <location>
        <begin position="75"/>
        <end position="189"/>
    </location>
</feature>
<evidence type="ECO:0000256" key="1">
    <source>
        <dbReference type="ARBA" id="ARBA00000632"/>
    </source>
</evidence>
<proteinExistence type="inferred from homology"/>
<evidence type="ECO:0000256" key="8">
    <source>
        <dbReference type="ARBA" id="ARBA00023157"/>
    </source>
</evidence>
<protein>
    <recommendedName>
        <fullName evidence="4 10">Lysozyme g</fullName>
        <ecNumber evidence="3 10">3.2.1.17</ecNumber>
    </recommendedName>
</protein>
<comment type="catalytic activity">
    <reaction evidence="1 10">
        <text>Hydrolysis of (1-&gt;4)-beta-linkages between N-acetylmuramic acid and N-acetyl-D-glucosamine residues in a peptidoglycan and between N-acetyl-D-glucosamine residues in chitodextrins.</text>
        <dbReference type="EC" id="3.2.1.17"/>
    </reaction>
</comment>
<dbReference type="GO" id="GO:0005576">
    <property type="term" value="C:extracellular region"/>
    <property type="evidence" value="ECO:0007669"/>
    <property type="project" value="TreeGrafter"/>
</dbReference>
<keyword evidence="9 10" id="KW-0326">Glycosidase</keyword>
<dbReference type="Proteomes" id="UP000694404">
    <property type="component" value="Unplaced"/>
</dbReference>
<evidence type="ECO:0000256" key="10">
    <source>
        <dbReference type="PIRNR" id="PIRNR001065"/>
    </source>
</evidence>
<dbReference type="PIRSF" id="PIRSF001065">
    <property type="entry name" value="Lysozyme_g"/>
    <property type="match status" value="1"/>
</dbReference>
<dbReference type="PRINTS" id="PR00749">
    <property type="entry name" value="LYSOZYMEG"/>
</dbReference>